<feature type="compositionally biased region" description="Low complexity" evidence="1">
    <location>
        <begin position="233"/>
        <end position="245"/>
    </location>
</feature>
<feature type="compositionally biased region" description="Basic residues" evidence="1">
    <location>
        <begin position="302"/>
        <end position="316"/>
    </location>
</feature>
<evidence type="ECO:0000313" key="2">
    <source>
        <dbReference type="EMBL" id="KAF5329360.1"/>
    </source>
</evidence>
<feature type="compositionally biased region" description="Polar residues" evidence="1">
    <location>
        <begin position="339"/>
        <end position="354"/>
    </location>
</feature>
<proteinExistence type="predicted"/>
<dbReference type="Proteomes" id="UP000567179">
    <property type="component" value="Unassembled WGS sequence"/>
</dbReference>
<feature type="compositionally biased region" description="Polar residues" evidence="1">
    <location>
        <begin position="269"/>
        <end position="279"/>
    </location>
</feature>
<gene>
    <name evidence="2" type="ORF">D9619_009182</name>
</gene>
<keyword evidence="3" id="KW-1185">Reference proteome</keyword>
<feature type="region of interest" description="Disordered" evidence="1">
    <location>
        <begin position="58"/>
        <end position="79"/>
    </location>
</feature>
<accession>A0A8H5BTM5</accession>
<name>A0A8H5BTM5_9AGAR</name>
<protein>
    <submittedName>
        <fullName evidence="2">Uncharacterized protein</fullName>
    </submittedName>
</protein>
<feature type="region of interest" description="Disordered" evidence="1">
    <location>
        <begin position="139"/>
        <end position="164"/>
    </location>
</feature>
<reference evidence="2 3" key="1">
    <citation type="journal article" date="2020" name="ISME J.">
        <title>Uncovering the hidden diversity of litter-decomposition mechanisms in mushroom-forming fungi.</title>
        <authorList>
            <person name="Floudas D."/>
            <person name="Bentzer J."/>
            <person name="Ahren D."/>
            <person name="Johansson T."/>
            <person name="Persson P."/>
            <person name="Tunlid A."/>
        </authorList>
    </citation>
    <scope>NUCLEOTIDE SEQUENCE [LARGE SCALE GENOMIC DNA]</scope>
    <source>
        <strain evidence="2 3">CBS 101986</strain>
    </source>
</reference>
<organism evidence="2 3">
    <name type="scientific">Psilocybe cf. subviscida</name>
    <dbReference type="NCBI Taxonomy" id="2480587"/>
    <lineage>
        <taxon>Eukaryota</taxon>
        <taxon>Fungi</taxon>
        <taxon>Dikarya</taxon>
        <taxon>Basidiomycota</taxon>
        <taxon>Agaricomycotina</taxon>
        <taxon>Agaricomycetes</taxon>
        <taxon>Agaricomycetidae</taxon>
        <taxon>Agaricales</taxon>
        <taxon>Agaricineae</taxon>
        <taxon>Strophariaceae</taxon>
        <taxon>Psilocybe</taxon>
    </lineage>
</organism>
<evidence type="ECO:0000313" key="3">
    <source>
        <dbReference type="Proteomes" id="UP000567179"/>
    </source>
</evidence>
<feature type="compositionally biased region" description="Basic and acidic residues" evidence="1">
    <location>
        <begin position="61"/>
        <end position="73"/>
    </location>
</feature>
<feature type="compositionally biased region" description="Low complexity" evidence="1">
    <location>
        <begin position="189"/>
        <end position="210"/>
    </location>
</feature>
<feature type="compositionally biased region" description="Low complexity" evidence="1">
    <location>
        <begin position="139"/>
        <end position="154"/>
    </location>
</feature>
<comment type="caution">
    <text evidence="2">The sequence shown here is derived from an EMBL/GenBank/DDBJ whole genome shotgun (WGS) entry which is preliminary data.</text>
</comment>
<sequence>MQASPTTVTHAANGTGNPVQTLSYLDLQVQRHHRMREPHSCNSRNDWLYSSNTNLNTFNGTKDHNTVDNHKPNTEPPAQFPRAEQFDGMTTLYLAAQAMGDFDSYADCSESRNWCGDSASGASSGGFSSGFSAASRRYSVSSDSNSGAGSRSESPMSDAGVGSWCSSDSDTIVVDVDVNVVDDCNSLSSCSQTQTRVSTSSGIGSVSPSPRRLPGTKTEGTRGGRSSLTPIQSNSSSSGSTSSDDTSMERDGSSFELGSDGDQNEDQTPDGSTQPAQISDDSDELPLPLPVPPGRRMTTRSLTKHQNRSGNRKRSRGSADIQSDESHSAESGLEDDTGSEMSSETSGRNKLRCSTSNRNTTAAIGSIIAPAYRILHSSAAPAAAPGDSGSGIRRRAVGTRRESKGP</sequence>
<dbReference type="AlphaFoldDB" id="A0A8H5BTM5"/>
<evidence type="ECO:0000256" key="1">
    <source>
        <dbReference type="SAM" id="MobiDB-lite"/>
    </source>
</evidence>
<feature type="compositionally biased region" description="Low complexity" evidence="1">
    <location>
        <begin position="379"/>
        <end position="391"/>
    </location>
</feature>
<feature type="region of interest" description="Disordered" evidence="1">
    <location>
        <begin position="379"/>
        <end position="406"/>
    </location>
</feature>
<dbReference type="EMBL" id="JAACJJ010000002">
    <property type="protein sequence ID" value="KAF5329360.1"/>
    <property type="molecule type" value="Genomic_DNA"/>
</dbReference>
<feature type="region of interest" description="Disordered" evidence="1">
    <location>
        <begin position="189"/>
        <end position="354"/>
    </location>
</feature>